<dbReference type="PANTHER" id="PTHR28066:SF1">
    <property type="entry name" value="SMALL RIBOSOMAL SUBUNIT PROTEIN MS37"/>
    <property type="match status" value="1"/>
</dbReference>
<dbReference type="OrthoDB" id="2210at2759"/>
<dbReference type="EMBL" id="RWJN01000134">
    <property type="protein sequence ID" value="TCD66468.1"/>
    <property type="molecule type" value="Genomic_DNA"/>
</dbReference>
<organism evidence="1 2">
    <name type="scientific">Steccherinum ochraceum</name>
    <dbReference type="NCBI Taxonomy" id="92696"/>
    <lineage>
        <taxon>Eukaryota</taxon>
        <taxon>Fungi</taxon>
        <taxon>Dikarya</taxon>
        <taxon>Basidiomycota</taxon>
        <taxon>Agaricomycotina</taxon>
        <taxon>Agaricomycetes</taxon>
        <taxon>Polyporales</taxon>
        <taxon>Steccherinaceae</taxon>
        <taxon>Steccherinum</taxon>
    </lineage>
</organism>
<gene>
    <name evidence="1" type="ORF">EIP91_001348</name>
</gene>
<accession>A0A4R0RRK6</accession>
<evidence type="ECO:0008006" key="3">
    <source>
        <dbReference type="Google" id="ProtNLM"/>
    </source>
</evidence>
<dbReference type="GO" id="GO:0003735">
    <property type="term" value="F:structural constituent of ribosome"/>
    <property type="evidence" value="ECO:0007669"/>
    <property type="project" value="InterPro"/>
</dbReference>
<dbReference type="GO" id="GO:0032543">
    <property type="term" value="P:mitochondrial translation"/>
    <property type="evidence" value="ECO:0007669"/>
    <property type="project" value="InterPro"/>
</dbReference>
<keyword evidence="2" id="KW-1185">Reference proteome</keyword>
<dbReference type="InterPro" id="IPR017264">
    <property type="entry name" value="Ribosomal_mS37_fun"/>
</dbReference>
<dbReference type="STRING" id="92696.A0A4R0RRK6"/>
<proteinExistence type="predicted"/>
<reference evidence="1 2" key="1">
    <citation type="submission" date="2018-11" db="EMBL/GenBank/DDBJ databases">
        <title>Genome assembly of Steccherinum ochraceum LE-BIN_3174, the white-rot fungus of the Steccherinaceae family (The Residual Polyporoid clade, Polyporales, Basidiomycota).</title>
        <authorList>
            <person name="Fedorova T.V."/>
            <person name="Glazunova O.A."/>
            <person name="Landesman E.O."/>
            <person name="Moiseenko K.V."/>
            <person name="Psurtseva N.V."/>
            <person name="Savinova O.S."/>
            <person name="Shakhova N.V."/>
            <person name="Tyazhelova T.V."/>
            <person name="Vasina D.V."/>
        </authorList>
    </citation>
    <scope>NUCLEOTIDE SEQUENCE [LARGE SCALE GENOMIC DNA]</scope>
    <source>
        <strain evidence="1 2">LE-BIN_3174</strain>
    </source>
</reference>
<dbReference type="Proteomes" id="UP000292702">
    <property type="component" value="Unassembled WGS sequence"/>
</dbReference>
<dbReference type="AlphaFoldDB" id="A0A4R0RRK6"/>
<name>A0A4R0RRK6_9APHY</name>
<dbReference type="PANTHER" id="PTHR28066">
    <property type="entry name" value="37S RIBOSOMAL PROTEIN MRP10, MITOCHONDRIAL"/>
    <property type="match status" value="1"/>
</dbReference>
<sequence length="79" mass="8779">MHIAKLKVRPKKNPPVNLCARELSAMLGCWAAAGDVMNTGACAEASSSLFQCMRETPFKGKQHKPTINYHLARLRKNLK</sequence>
<comment type="caution">
    <text evidence="1">The sequence shown here is derived from an EMBL/GenBank/DDBJ whole genome shotgun (WGS) entry which is preliminary data.</text>
</comment>
<evidence type="ECO:0000313" key="2">
    <source>
        <dbReference type="Proteomes" id="UP000292702"/>
    </source>
</evidence>
<protein>
    <recommendedName>
        <fullName evidence="3">37S ribosomal protein mrp10, mitochondrial</fullName>
    </recommendedName>
</protein>
<dbReference type="GO" id="GO:0005763">
    <property type="term" value="C:mitochondrial small ribosomal subunit"/>
    <property type="evidence" value="ECO:0007669"/>
    <property type="project" value="TreeGrafter"/>
</dbReference>
<evidence type="ECO:0000313" key="1">
    <source>
        <dbReference type="EMBL" id="TCD66468.1"/>
    </source>
</evidence>